<dbReference type="GO" id="GO:0051287">
    <property type="term" value="F:NAD binding"/>
    <property type="evidence" value="ECO:0007669"/>
    <property type="project" value="InterPro"/>
</dbReference>
<dbReference type="GO" id="GO:0006526">
    <property type="term" value="P:L-arginine biosynthetic process"/>
    <property type="evidence" value="ECO:0007669"/>
    <property type="project" value="UniProtKB-UniRule"/>
</dbReference>
<gene>
    <name evidence="5 8" type="primary">argC</name>
    <name evidence="7" type="ORF">CWC46_09300</name>
    <name evidence="8" type="ORF">Ser39006_009305</name>
</gene>
<evidence type="ECO:0000259" key="6">
    <source>
        <dbReference type="SMART" id="SM00859"/>
    </source>
</evidence>
<keyword evidence="9" id="KW-1185">Reference proteome</keyword>
<protein>
    <recommendedName>
        <fullName evidence="5">N-acetyl-gamma-glutamyl-phosphate reductase</fullName>
        <shortName evidence="5">AGPR</shortName>
        <ecNumber evidence="5">1.2.1.38</ecNumber>
    </recommendedName>
    <alternativeName>
        <fullName evidence="5">N-acetyl-glutamate semialdehyde dehydrogenase</fullName>
        <shortName evidence="5">NAGSA dehydrogenase</shortName>
    </alternativeName>
</protein>
<reference evidence="8" key="2">
    <citation type="submission" date="2013-09" db="EMBL/GenBank/DDBJ databases">
        <authorList>
            <person name="Wang G."/>
            <person name="Yang Y."/>
            <person name="Su Y."/>
        </authorList>
    </citation>
    <scope>NUCLEOTIDE SEQUENCE</scope>
    <source>
        <strain evidence="8">ATCC 39006</strain>
    </source>
</reference>
<evidence type="ECO:0000313" key="8">
    <source>
        <dbReference type="EMBL" id="AUH04300.1"/>
    </source>
</evidence>
<dbReference type="HAMAP" id="MF_00150">
    <property type="entry name" value="ArgC_type1"/>
    <property type="match status" value="1"/>
</dbReference>
<feature type="domain" description="Semialdehyde dehydrogenase NAD-binding" evidence="6">
    <location>
        <begin position="6"/>
        <end position="116"/>
    </location>
</feature>
<organism evidence="8 9">
    <name type="scientific">Serratia sp. (strain ATCC 39006)</name>
    <name type="common">Prodigiosinella confusarubida</name>
    <dbReference type="NCBI Taxonomy" id="104623"/>
    <lineage>
        <taxon>Bacteria</taxon>
        <taxon>Pseudomonadati</taxon>
        <taxon>Pseudomonadota</taxon>
        <taxon>Gammaproteobacteria</taxon>
        <taxon>Enterobacterales</taxon>
        <taxon>Pectobacteriaceae</taxon>
        <taxon>Prodigiosinella</taxon>
    </lineage>
</organism>
<comment type="similarity">
    <text evidence="5">Belongs to the NAGSA dehydrogenase family. Type 1 subfamily.</text>
</comment>
<evidence type="ECO:0000313" key="10">
    <source>
        <dbReference type="Proteomes" id="UP000233778"/>
    </source>
</evidence>
<evidence type="ECO:0000313" key="9">
    <source>
        <dbReference type="Proteomes" id="UP000017700"/>
    </source>
</evidence>
<dbReference type="InterPro" id="IPR000534">
    <property type="entry name" value="Semialdehyde_DH_NAD-bd"/>
</dbReference>
<keyword evidence="2 5" id="KW-0028">Amino-acid biosynthesis</keyword>
<dbReference type="SUPFAM" id="SSF55347">
    <property type="entry name" value="Glyceraldehyde-3-phosphate dehydrogenase-like, C-terminal domain"/>
    <property type="match status" value="1"/>
</dbReference>
<dbReference type="NCBIfam" id="TIGR01850">
    <property type="entry name" value="argC"/>
    <property type="match status" value="1"/>
</dbReference>
<evidence type="ECO:0000256" key="2">
    <source>
        <dbReference type="ARBA" id="ARBA00022605"/>
    </source>
</evidence>
<dbReference type="UniPathway" id="UPA00068">
    <property type="reaction ID" value="UER00108"/>
</dbReference>
<accession>A0A2I5TIB0</accession>
<dbReference type="KEGG" id="serq:CWC46_09300"/>
<evidence type="ECO:0000313" key="7">
    <source>
        <dbReference type="EMBL" id="AUG99980.1"/>
    </source>
</evidence>
<sequence>MNKIITAAILGGSGFVGSELYRILSMHPQIEVRFLSSESQKGLFVERQHKSFRFHNHNSALKFSSLSQLEEHYDIIFSCLPNGRLPEIVSRISKHCTRLFNLSGDYRFQEENINKVFYPATSGSLPEGIVTQYFIPEFTEVEHSANIINLPGCMAVAAIYALYPLVRNGLVAGDIVIDAKTGSSGAGKSTSETHAERSNNFRMHKAFNHRHAPEIAKLKYLALDELEITFASFSLDTPRGIYISAYSTLKNDCTENEVRKAYFSHYQETSFVHYLKSGQIPMLKTVCGTNHVEVATFVHANKCISLCSLDNLIKGAAGQAVQAANIYLGLEAVSGLVQLNEAGWP</sequence>
<proteinExistence type="inferred from homology"/>
<name>A0A2I5TIB0_SERS3</name>
<dbReference type="Pfam" id="PF01118">
    <property type="entry name" value="Semialdhyde_dh"/>
    <property type="match status" value="1"/>
</dbReference>
<dbReference type="SMART" id="SM00859">
    <property type="entry name" value="Semialdhyde_dh"/>
    <property type="match status" value="1"/>
</dbReference>
<dbReference type="Proteomes" id="UP000017700">
    <property type="component" value="Chromosome"/>
</dbReference>
<comment type="catalytic activity">
    <reaction evidence="5">
        <text>N-acetyl-L-glutamate 5-semialdehyde + phosphate + NADP(+) = N-acetyl-L-glutamyl 5-phosphate + NADPH + H(+)</text>
        <dbReference type="Rhea" id="RHEA:21588"/>
        <dbReference type="ChEBI" id="CHEBI:15378"/>
        <dbReference type="ChEBI" id="CHEBI:29123"/>
        <dbReference type="ChEBI" id="CHEBI:43474"/>
        <dbReference type="ChEBI" id="CHEBI:57783"/>
        <dbReference type="ChEBI" id="CHEBI:57936"/>
        <dbReference type="ChEBI" id="CHEBI:58349"/>
        <dbReference type="EC" id="1.2.1.38"/>
    </reaction>
</comment>
<dbReference type="PANTHER" id="PTHR32338:SF10">
    <property type="entry name" value="N-ACETYL-GAMMA-GLUTAMYL-PHOSPHATE REDUCTASE, CHLOROPLASTIC-RELATED"/>
    <property type="match status" value="1"/>
</dbReference>
<keyword evidence="4 5" id="KW-0560">Oxidoreductase</keyword>
<keyword evidence="5" id="KW-0963">Cytoplasm</keyword>
<evidence type="ECO:0000256" key="3">
    <source>
        <dbReference type="ARBA" id="ARBA00022857"/>
    </source>
</evidence>
<reference evidence="7 10" key="3">
    <citation type="submission" date="2017-11" db="EMBL/GenBank/DDBJ databases">
        <title>Complete genome sequence of Serratia sp. ATCC 39006 LacA.</title>
        <authorList>
            <person name="Hampton H.G."/>
            <person name="Jackson S.A."/>
            <person name="Jauregui R."/>
            <person name="Poulter G.T.M."/>
            <person name="Salmond G.P.C."/>
            <person name="Fineran P.C."/>
        </authorList>
    </citation>
    <scope>NUCLEOTIDE SEQUENCE [LARGE SCALE GENOMIC DNA]</scope>
    <source>
        <strain evidence="7 10">ATCC 39006</strain>
    </source>
</reference>
<dbReference type="KEGG" id="sera:Ser39006_009305"/>
<evidence type="ECO:0000256" key="4">
    <source>
        <dbReference type="ARBA" id="ARBA00023002"/>
    </source>
</evidence>
<dbReference type="EC" id="1.2.1.38" evidence="5"/>
<dbReference type="EMBL" id="CP025085">
    <property type="protein sequence ID" value="AUG99980.1"/>
    <property type="molecule type" value="Genomic_DNA"/>
</dbReference>
<keyword evidence="3 5" id="KW-0521">NADP</keyword>
<dbReference type="Gene3D" id="3.40.50.720">
    <property type="entry name" value="NAD(P)-binding Rossmann-like Domain"/>
    <property type="match status" value="1"/>
</dbReference>
<evidence type="ECO:0000256" key="5">
    <source>
        <dbReference type="HAMAP-Rule" id="MF_00150"/>
    </source>
</evidence>
<dbReference type="GO" id="GO:0005737">
    <property type="term" value="C:cytoplasm"/>
    <property type="evidence" value="ECO:0007669"/>
    <property type="project" value="UniProtKB-SubCell"/>
</dbReference>
<comment type="function">
    <text evidence="5">Catalyzes the NADPH-dependent reduction of N-acetyl-5-glutamyl phosphate to yield N-acetyl-L-glutamate 5-semialdehyde.</text>
</comment>
<keyword evidence="1 5" id="KW-0055">Arginine biosynthesis</keyword>
<dbReference type="RefSeq" id="WP_021016864.1">
    <property type="nucleotide sequence ID" value="NZ_CP025084.1"/>
</dbReference>
<evidence type="ECO:0000256" key="1">
    <source>
        <dbReference type="ARBA" id="ARBA00022571"/>
    </source>
</evidence>
<dbReference type="STRING" id="104623.Ser39006_03602"/>
<dbReference type="Gene3D" id="3.30.360.10">
    <property type="entry name" value="Dihydrodipicolinate Reductase, domain 2"/>
    <property type="match status" value="1"/>
</dbReference>
<dbReference type="AlphaFoldDB" id="A0A2I5TIB0"/>
<dbReference type="InterPro" id="IPR000706">
    <property type="entry name" value="AGPR_type-1"/>
</dbReference>
<reference evidence="8 9" key="1">
    <citation type="journal article" date="2013" name="Genome Announc.">
        <title>Draft genome sequence of Serratia sp. strain ATCC 39006, a model bacterium for analysis of the biosynthesis and regulation of prodigiosin, a carbapenem, and gas vesicles.</title>
        <authorList>
            <person name="Fineran P.C."/>
            <person name="Iglesias Cans M.C."/>
            <person name="Ramsay J.P."/>
            <person name="Wilf N.M."/>
            <person name="Cossyleon D."/>
            <person name="McNeil M.B."/>
            <person name="Williamson N.R."/>
            <person name="Monson R.E."/>
            <person name="Becher S.A."/>
            <person name="Stanton J.A."/>
            <person name="Brugger K."/>
            <person name="Brown S.D."/>
            <person name="Salmond G.P."/>
        </authorList>
    </citation>
    <scope>NUCLEOTIDE SEQUENCE [LARGE SCALE GENOMIC DNA]</scope>
    <source>
        <strain evidence="8">ATCC 39006</strain>
        <strain evidence="9">ATCC 39006 / SC 11482</strain>
    </source>
</reference>
<dbReference type="GO" id="GO:0070401">
    <property type="term" value="F:NADP+ binding"/>
    <property type="evidence" value="ECO:0007669"/>
    <property type="project" value="InterPro"/>
</dbReference>
<dbReference type="Proteomes" id="UP000233778">
    <property type="component" value="Chromosome"/>
</dbReference>
<dbReference type="InterPro" id="IPR036291">
    <property type="entry name" value="NAD(P)-bd_dom_sf"/>
</dbReference>
<dbReference type="OrthoDB" id="9801289at2"/>
<dbReference type="GO" id="GO:0003942">
    <property type="term" value="F:N-acetyl-gamma-glutamyl-phosphate reductase activity"/>
    <property type="evidence" value="ECO:0007669"/>
    <property type="project" value="UniProtKB-UniRule"/>
</dbReference>
<dbReference type="SUPFAM" id="SSF51735">
    <property type="entry name" value="NAD(P)-binding Rossmann-fold domains"/>
    <property type="match status" value="1"/>
</dbReference>
<dbReference type="InterPro" id="IPR050085">
    <property type="entry name" value="AGPR"/>
</dbReference>
<dbReference type="Pfam" id="PF22698">
    <property type="entry name" value="Semialdhyde_dhC_1"/>
    <property type="match status" value="1"/>
</dbReference>
<dbReference type="CDD" id="cd23939">
    <property type="entry name" value="AGPR_1_C_LysY"/>
    <property type="match status" value="1"/>
</dbReference>
<reference evidence="8" key="4">
    <citation type="submission" date="2017-11" db="EMBL/GenBank/DDBJ databases">
        <title>Complete genome sequence of Serratia sp. ATCC 39006.</title>
        <authorList>
            <person name="Hampton H.G."/>
            <person name="Jackson S.A."/>
            <person name="Jauregui R."/>
            <person name="Poulter G.T.M."/>
            <person name="Salmond G.P.C."/>
            <person name="Fineran P.C."/>
        </authorList>
    </citation>
    <scope>NUCLEOTIDE SEQUENCE</scope>
    <source>
        <strain evidence="8">ATCC 39006</strain>
    </source>
</reference>
<dbReference type="InterPro" id="IPR058924">
    <property type="entry name" value="AGPR_dimerisation_dom"/>
</dbReference>
<dbReference type="PANTHER" id="PTHR32338">
    <property type="entry name" value="N-ACETYL-GAMMA-GLUTAMYL-PHOSPHATE REDUCTASE, CHLOROPLASTIC-RELATED-RELATED"/>
    <property type="match status" value="1"/>
</dbReference>
<comment type="pathway">
    <text evidence="5">Amino-acid biosynthesis; L-arginine biosynthesis; N(2)-acetyl-L-ornithine from L-glutamate: step 3/4.</text>
</comment>
<feature type="active site" evidence="5">
    <location>
        <position position="153"/>
    </location>
</feature>
<dbReference type="EMBL" id="CP025084">
    <property type="protein sequence ID" value="AUH04300.1"/>
    <property type="molecule type" value="Genomic_DNA"/>
</dbReference>
<comment type="subcellular location">
    <subcellularLocation>
        <location evidence="5">Cytoplasm</location>
    </subcellularLocation>
</comment>